<feature type="non-terminal residue" evidence="4">
    <location>
        <position position="1"/>
    </location>
</feature>
<feature type="compositionally biased region" description="Low complexity" evidence="3">
    <location>
        <begin position="127"/>
        <end position="138"/>
    </location>
</feature>
<feature type="compositionally biased region" description="Gly residues" evidence="3">
    <location>
        <begin position="27"/>
        <end position="41"/>
    </location>
</feature>
<feature type="non-terminal residue" evidence="4">
    <location>
        <position position="160"/>
    </location>
</feature>
<evidence type="ECO:0000256" key="2">
    <source>
        <dbReference type="RuleBase" id="RU003995"/>
    </source>
</evidence>
<dbReference type="EMBL" id="AY332226">
    <property type="protein sequence ID" value="AAP94627.1"/>
    <property type="molecule type" value="mRNA"/>
</dbReference>
<dbReference type="GO" id="GO:0005829">
    <property type="term" value="C:cytosol"/>
    <property type="evidence" value="ECO:0007669"/>
    <property type="project" value="TreeGrafter"/>
</dbReference>
<dbReference type="GO" id="GO:0009737">
    <property type="term" value="P:response to abscisic acid"/>
    <property type="evidence" value="ECO:0007669"/>
    <property type="project" value="TreeGrafter"/>
</dbReference>
<dbReference type="AlphaFoldDB" id="Q7XBC4"/>
<dbReference type="PROSITE" id="PS00315">
    <property type="entry name" value="DEHYDRIN_1"/>
    <property type="match status" value="1"/>
</dbReference>
<evidence type="ECO:0000256" key="3">
    <source>
        <dbReference type="SAM" id="MobiDB-lite"/>
    </source>
</evidence>
<evidence type="ECO:0000313" key="4">
    <source>
        <dbReference type="EMBL" id="AAP94627.1"/>
    </source>
</evidence>
<dbReference type="PANTHER" id="PTHR33346:SF42">
    <property type="entry name" value="DEHYDRIN XERO 1"/>
    <property type="match status" value="1"/>
</dbReference>
<feature type="compositionally biased region" description="Basic and acidic residues" evidence="3">
    <location>
        <begin position="139"/>
        <end position="153"/>
    </location>
</feature>
<dbReference type="PROSITE" id="PS00823">
    <property type="entry name" value="DEHYDRIN_2"/>
    <property type="match status" value="2"/>
</dbReference>
<comment type="similarity">
    <text evidence="1 2">Belongs to the plant dehydrin family.</text>
</comment>
<proteinExistence type="evidence at transcript level"/>
<protein>
    <submittedName>
        <fullName evidence="4">Dehydrin</fullName>
    </submittedName>
</protein>
<dbReference type="PANTHER" id="PTHR33346">
    <property type="entry name" value="DEHYDRIN XERO 2-RELATED"/>
    <property type="match status" value="1"/>
</dbReference>
<feature type="compositionally biased region" description="Basic and acidic residues" evidence="3">
    <location>
        <begin position="95"/>
        <end position="110"/>
    </location>
</feature>
<accession>Q7XBC4</accession>
<feature type="region of interest" description="Disordered" evidence="3">
    <location>
        <begin position="23"/>
        <end position="160"/>
    </location>
</feature>
<reference evidence="4" key="1">
    <citation type="submission" date="2003-06" db="EMBL/GenBank/DDBJ databases">
        <title>Dehydrin proteins and their transcripts in association with freezing tolerance of sea buckthorn (Hippophae rhamnoides) origins and hybrid.</title>
        <authorList>
            <person name="Tang X."/>
            <person name="Pappinen A."/>
        </authorList>
    </citation>
    <scope>NUCLEOTIDE SEQUENCE</scope>
</reference>
<dbReference type="InterPro" id="IPR000167">
    <property type="entry name" value="Dehydrin"/>
</dbReference>
<dbReference type="Pfam" id="PF00257">
    <property type="entry name" value="Dehydrin"/>
    <property type="match status" value="1"/>
</dbReference>
<evidence type="ECO:0000256" key="1">
    <source>
        <dbReference type="ARBA" id="ARBA00008403"/>
    </source>
</evidence>
<name>Q7XBC4_9ROSA</name>
<organism evidence="4">
    <name type="scientific">Hippophae rhamnoides subsp. sinensis</name>
    <dbReference type="NCBI Taxonomy" id="193531"/>
    <lineage>
        <taxon>Eukaryota</taxon>
        <taxon>Viridiplantae</taxon>
        <taxon>Streptophyta</taxon>
        <taxon>Embryophyta</taxon>
        <taxon>Tracheophyta</taxon>
        <taxon>Spermatophyta</taxon>
        <taxon>Magnoliopsida</taxon>
        <taxon>eudicotyledons</taxon>
        <taxon>Gunneridae</taxon>
        <taxon>Pentapetalae</taxon>
        <taxon>rosids</taxon>
        <taxon>fabids</taxon>
        <taxon>Rosales</taxon>
        <taxon>Elaeagnaceae</taxon>
        <taxon>Hippophae</taxon>
    </lineage>
</organism>
<feature type="compositionally biased region" description="Polar residues" evidence="3">
    <location>
        <begin position="111"/>
        <end position="124"/>
    </location>
</feature>
<dbReference type="GO" id="GO:0009414">
    <property type="term" value="P:response to water deprivation"/>
    <property type="evidence" value="ECO:0007669"/>
    <property type="project" value="UniProtKB-ARBA"/>
</dbReference>
<sequence length="160" mass="16786">DEYGNPIHNGSTGINTTGYQQQTAGLYGTGHGSGYGTGGTQFGTTQHTAGHGTGGTLTSTAPAGHGQTKLRRSGSGSSSSSEDDGQGGRRKKGLKEKIKEKLPGGHKDQHQPGQYKSVTTTIITPDSGYYEQSGQQHQQQHDKGIMDKIKDKLPGSFSLI</sequence>
<dbReference type="GO" id="GO:0009631">
    <property type="term" value="P:cold acclimation"/>
    <property type="evidence" value="ECO:0007669"/>
    <property type="project" value="TreeGrafter"/>
</dbReference>
<dbReference type="InterPro" id="IPR030513">
    <property type="entry name" value="Dehydrin_CS"/>
</dbReference>
<feature type="compositionally biased region" description="Low complexity" evidence="3">
    <location>
        <begin position="42"/>
        <end position="60"/>
    </location>
</feature>